<evidence type="ECO:0000256" key="1">
    <source>
        <dbReference type="SAM" id="MobiDB-lite"/>
    </source>
</evidence>
<evidence type="ECO:0000313" key="2">
    <source>
        <dbReference type="EMBL" id="ANS68943.1"/>
    </source>
</evidence>
<dbReference type="PATRIC" id="fig|1915.4.peg.7418"/>
<protein>
    <submittedName>
        <fullName evidence="2">Secreted protein</fullName>
    </submittedName>
</protein>
<dbReference type="KEGG" id="sls:SLINC_6719"/>
<gene>
    <name evidence="2" type="ORF">SLINC_6719</name>
</gene>
<accession>A0A1B1MK96</accession>
<dbReference type="AlphaFoldDB" id="A0A1B1MK96"/>
<organism evidence="2 3">
    <name type="scientific">Streptomyces lincolnensis</name>
    <dbReference type="NCBI Taxonomy" id="1915"/>
    <lineage>
        <taxon>Bacteria</taxon>
        <taxon>Bacillati</taxon>
        <taxon>Actinomycetota</taxon>
        <taxon>Actinomycetes</taxon>
        <taxon>Kitasatosporales</taxon>
        <taxon>Streptomycetaceae</taxon>
        <taxon>Streptomyces</taxon>
    </lineage>
</organism>
<dbReference type="EMBL" id="CP016438">
    <property type="protein sequence ID" value="ANS68943.1"/>
    <property type="molecule type" value="Genomic_DNA"/>
</dbReference>
<evidence type="ECO:0000313" key="3">
    <source>
        <dbReference type="Proteomes" id="UP000092598"/>
    </source>
</evidence>
<dbReference type="OrthoDB" id="7502542at2"/>
<feature type="compositionally biased region" description="Polar residues" evidence="1">
    <location>
        <begin position="182"/>
        <end position="191"/>
    </location>
</feature>
<name>A0A1B1MK96_STRLN</name>
<dbReference type="STRING" id="1915.SLINC_6719"/>
<feature type="region of interest" description="Disordered" evidence="1">
    <location>
        <begin position="173"/>
        <end position="210"/>
    </location>
</feature>
<dbReference type="RefSeq" id="WP_067442256.1">
    <property type="nucleotide sequence ID" value="NZ_CP016438.1"/>
</dbReference>
<proteinExistence type="predicted"/>
<dbReference type="Proteomes" id="UP000092598">
    <property type="component" value="Chromosome"/>
</dbReference>
<reference evidence="2 3" key="1">
    <citation type="submission" date="2016-07" db="EMBL/GenBank/DDBJ databases">
        <title>Enhancement of antibiotic productionsby engineered nitrateutilization in actinobacteria.</title>
        <authorList>
            <person name="Meng S.C."/>
        </authorList>
    </citation>
    <scope>NUCLEOTIDE SEQUENCE [LARGE SCALE GENOMIC DNA]</scope>
    <source>
        <strain evidence="2 3">NRRL 2936</strain>
    </source>
</reference>
<sequence length="210" mass="22883">MLTIVIIAVIVIAAVVLFRVGRGRIRAGGGRGLKHRFGPEYDRAVADHDGDTKAAEQELGERVTQHASLQEQPLSPEARAQYRAQWADIQEQFVESPQKAVTEADALLAGLARDRGFPDGEQFEEQFAALSVHHPAHVHGYRSMHTAARGQSGTEEMREAMVEARSLFEALVAEQPADPDQGGSQTPQSRDGNGHAPWALNRPHAKGNNT</sequence>
<keyword evidence="3" id="KW-1185">Reference proteome</keyword>